<feature type="region of interest" description="Disordered" evidence="1">
    <location>
        <begin position="77"/>
        <end position="100"/>
    </location>
</feature>
<feature type="compositionally biased region" description="Polar residues" evidence="1">
    <location>
        <begin position="77"/>
        <end position="96"/>
    </location>
</feature>
<feature type="region of interest" description="Disordered" evidence="1">
    <location>
        <begin position="156"/>
        <end position="176"/>
    </location>
</feature>
<proteinExistence type="predicted"/>
<keyword evidence="3" id="KW-1185">Reference proteome</keyword>
<dbReference type="AlphaFoldDB" id="A0A284R2G1"/>
<evidence type="ECO:0000313" key="3">
    <source>
        <dbReference type="Proteomes" id="UP000219338"/>
    </source>
</evidence>
<accession>A0A284R2G1</accession>
<evidence type="ECO:0000256" key="1">
    <source>
        <dbReference type="SAM" id="MobiDB-lite"/>
    </source>
</evidence>
<name>A0A284R2G1_ARMOS</name>
<reference evidence="3" key="1">
    <citation type="journal article" date="2017" name="Nat. Ecol. Evol.">
        <title>Genome expansion and lineage-specific genetic innovations in the forest pathogenic fungi Armillaria.</title>
        <authorList>
            <person name="Sipos G."/>
            <person name="Prasanna A.N."/>
            <person name="Walter M.C."/>
            <person name="O'Connor E."/>
            <person name="Balint B."/>
            <person name="Krizsan K."/>
            <person name="Kiss B."/>
            <person name="Hess J."/>
            <person name="Varga T."/>
            <person name="Slot J."/>
            <person name="Riley R."/>
            <person name="Boka B."/>
            <person name="Rigling D."/>
            <person name="Barry K."/>
            <person name="Lee J."/>
            <person name="Mihaltcheva S."/>
            <person name="LaButti K."/>
            <person name="Lipzen A."/>
            <person name="Waldron R."/>
            <person name="Moloney N.M."/>
            <person name="Sperisen C."/>
            <person name="Kredics L."/>
            <person name="Vagvoelgyi C."/>
            <person name="Patrignani A."/>
            <person name="Fitzpatrick D."/>
            <person name="Nagy I."/>
            <person name="Doyle S."/>
            <person name="Anderson J.B."/>
            <person name="Grigoriev I.V."/>
            <person name="Gueldener U."/>
            <person name="Muensterkoetter M."/>
            <person name="Nagy L.G."/>
        </authorList>
    </citation>
    <scope>NUCLEOTIDE SEQUENCE [LARGE SCALE GENOMIC DNA]</scope>
    <source>
        <strain evidence="3">C18/9</strain>
    </source>
</reference>
<sequence length="352" mass="39602">MACKNYERRCPKQKNVHIQSRKQVAPPFDVKENLNLEMVPISAETRLEAIHECLLPKKWCLDLSRDNTPIHEIDTTMNETAGTSPHTPTAGPSSYSAIPDEDEQVASPPLIPVILEGCPKHNIILPKHLHDLLLSKPTGFRLFALLEQKLAAPLSPEQCLPSKSPSPLPSPEPKPKYLETTPNDMGLYQRYREWPNIDSTTRVGLDEVFDAPTFTSHVERLANKSTKSSNPFYPFINITIFWLFSWFYQSTSKSLSDVTSLEIKVLDAIGEQQNLPFSSSDGWHETSMTIKLLQTGVEHTSEESAPDFEVTGVYHQNLLDVIISACQSTSFLDFHLKGFTEMWDPGNDKAPE</sequence>
<gene>
    <name evidence="2" type="ORF">ARMOST_06248</name>
</gene>
<dbReference type="OrthoDB" id="3208495at2759"/>
<dbReference type="STRING" id="47428.A0A284R2G1"/>
<protein>
    <submittedName>
        <fullName evidence="2">Uncharacterized protein</fullName>
    </submittedName>
</protein>
<dbReference type="Proteomes" id="UP000219338">
    <property type="component" value="Unassembled WGS sequence"/>
</dbReference>
<dbReference type="EMBL" id="FUEG01000004">
    <property type="protein sequence ID" value="SJL02907.1"/>
    <property type="molecule type" value="Genomic_DNA"/>
</dbReference>
<organism evidence="2 3">
    <name type="scientific">Armillaria ostoyae</name>
    <name type="common">Armillaria root rot fungus</name>
    <dbReference type="NCBI Taxonomy" id="47428"/>
    <lineage>
        <taxon>Eukaryota</taxon>
        <taxon>Fungi</taxon>
        <taxon>Dikarya</taxon>
        <taxon>Basidiomycota</taxon>
        <taxon>Agaricomycotina</taxon>
        <taxon>Agaricomycetes</taxon>
        <taxon>Agaricomycetidae</taxon>
        <taxon>Agaricales</taxon>
        <taxon>Marasmiineae</taxon>
        <taxon>Physalacriaceae</taxon>
        <taxon>Armillaria</taxon>
    </lineage>
</organism>
<evidence type="ECO:0000313" key="2">
    <source>
        <dbReference type="EMBL" id="SJL02907.1"/>
    </source>
</evidence>